<protein>
    <recommendedName>
        <fullName evidence="4">Lipoprotein</fullName>
    </recommendedName>
</protein>
<dbReference type="Proteomes" id="UP001259492">
    <property type="component" value="Unassembled WGS sequence"/>
</dbReference>
<feature type="chain" id="PRO_5045410771" description="Lipoprotein" evidence="1">
    <location>
        <begin position="22"/>
        <end position="192"/>
    </location>
</feature>
<keyword evidence="3" id="KW-1185">Reference proteome</keyword>
<reference evidence="2 3" key="1">
    <citation type="submission" date="2023-09" db="EMBL/GenBank/DDBJ databases">
        <authorList>
            <person name="Rey-Velasco X."/>
        </authorList>
    </citation>
    <scope>NUCLEOTIDE SEQUENCE [LARGE SCALE GENOMIC DNA]</scope>
    <source>
        <strain evidence="2 3">W332</strain>
    </source>
</reference>
<gene>
    <name evidence="2" type="ORF">RM697_09255</name>
</gene>
<evidence type="ECO:0000313" key="2">
    <source>
        <dbReference type="EMBL" id="MDT0558835.1"/>
    </source>
</evidence>
<dbReference type="RefSeq" id="WP_311427600.1">
    <property type="nucleotide sequence ID" value="NZ_JAVRIA010000004.1"/>
</dbReference>
<evidence type="ECO:0000313" key="3">
    <source>
        <dbReference type="Proteomes" id="UP001259492"/>
    </source>
</evidence>
<evidence type="ECO:0008006" key="4">
    <source>
        <dbReference type="Google" id="ProtNLM"/>
    </source>
</evidence>
<organism evidence="2 3">
    <name type="scientific">Microcosmobacter mediterraneus</name>
    <dbReference type="NCBI Taxonomy" id="3075607"/>
    <lineage>
        <taxon>Bacteria</taxon>
        <taxon>Pseudomonadati</taxon>
        <taxon>Bacteroidota</taxon>
        <taxon>Flavobacteriia</taxon>
        <taxon>Flavobacteriales</taxon>
        <taxon>Flavobacteriaceae</taxon>
        <taxon>Microcosmobacter</taxon>
    </lineage>
</organism>
<dbReference type="EMBL" id="JAVRIA010000004">
    <property type="protein sequence ID" value="MDT0558835.1"/>
    <property type="molecule type" value="Genomic_DNA"/>
</dbReference>
<comment type="caution">
    <text evidence="2">The sequence shown here is derived from an EMBL/GenBank/DDBJ whole genome shotgun (WGS) entry which is preliminary data.</text>
</comment>
<sequence>MKFFKPLLLLFTVLLFTCSSDDDGGDNAPVVITPTISVDVNVVLALPDGSDITNLVNFGQPIGVSSADWEVELEIGDILTLGQPTGFASGDVLFYDVIVFFDDVGEEVDEVTLAEYLDFINCVKDDGTPDPECDDTLSALEYYTTFSMTSVDAEDDFDINYKYSMEVYIAREGETDRGPFIIDPKIKIKSRN</sequence>
<accession>A0ABU2YNJ4</accession>
<proteinExistence type="predicted"/>
<keyword evidence="1" id="KW-0732">Signal</keyword>
<name>A0ABU2YNJ4_9FLAO</name>
<evidence type="ECO:0000256" key="1">
    <source>
        <dbReference type="SAM" id="SignalP"/>
    </source>
</evidence>
<feature type="signal peptide" evidence="1">
    <location>
        <begin position="1"/>
        <end position="21"/>
    </location>
</feature>